<dbReference type="InterPro" id="IPR018584">
    <property type="entry name" value="GT87"/>
</dbReference>
<keyword evidence="4 9" id="KW-0812">Transmembrane</keyword>
<proteinExistence type="inferred from homology"/>
<evidence type="ECO:0000313" key="11">
    <source>
        <dbReference type="Proteomes" id="UP001501594"/>
    </source>
</evidence>
<dbReference type="Proteomes" id="UP001501594">
    <property type="component" value="Unassembled WGS sequence"/>
</dbReference>
<sequence length="428" mass="44548">MPFADRPAVRAAALWLGFVAVHLWLSVAVLTGPHTPLNDVSTVYRDWIAAGTAGSGWVGLQHVWVYPTVALLPMLLAAAFGIAHYSATWLLLVAVLDALALALLTRGGTRTLAVGWWWLAFLLLLGPIAVGRIDSITIPLALAGMLALSRRPVLAGILLALATWIKVWPAALLLAVLIASKRRIAAAAGALGTSVVVVLAALAVGGTWRVITGFVGQQTGRGLQLEAPVTTFWLWLEAVGASGVSTAFDRRLLTYQVSGPGTATTAALMTPVMAVVLLGVVAAGAWATRRGASALELLAPLSLALTTAFIVTNKVGSPQYEGWLAVPVILGLVLAREGGRSFAVPAILTGLIAALTQVIYPWGYDALVLAERWMVLVITARNGLLAALLAVAVAGVVRAGRDAAPGVAGSSHDRRLQPVAQRGSSRGE</sequence>
<keyword evidence="11" id="KW-1185">Reference proteome</keyword>
<evidence type="ECO:0000256" key="9">
    <source>
        <dbReference type="SAM" id="Phobius"/>
    </source>
</evidence>
<dbReference type="Pfam" id="PF09594">
    <property type="entry name" value="GT87"/>
    <property type="match status" value="1"/>
</dbReference>
<reference evidence="11" key="1">
    <citation type="journal article" date="2019" name="Int. J. Syst. Evol. Microbiol.">
        <title>The Global Catalogue of Microorganisms (GCM) 10K type strain sequencing project: providing services to taxonomists for standard genome sequencing and annotation.</title>
        <authorList>
            <consortium name="The Broad Institute Genomics Platform"/>
            <consortium name="The Broad Institute Genome Sequencing Center for Infectious Disease"/>
            <person name="Wu L."/>
            <person name="Ma J."/>
        </authorList>
    </citation>
    <scope>NUCLEOTIDE SEQUENCE [LARGE SCALE GENOMIC DNA]</scope>
    <source>
        <strain evidence="11">JCM 17442</strain>
    </source>
</reference>
<evidence type="ECO:0000256" key="6">
    <source>
        <dbReference type="ARBA" id="ARBA00023136"/>
    </source>
</evidence>
<evidence type="ECO:0000256" key="4">
    <source>
        <dbReference type="ARBA" id="ARBA00022692"/>
    </source>
</evidence>
<dbReference type="EMBL" id="BAABAU010000001">
    <property type="protein sequence ID" value="GAA4265121.1"/>
    <property type="molecule type" value="Genomic_DNA"/>
</dbReference>
<comment type="similarity">
    <text evidence="7">Belongs to the glycosyltransferase 87 family.</text>
</comment>
<evidence type="ECO:0000256" key="1">
    <source>
        <dbReference type="ARBA" id="ARBA00004651"/>
    </source>
</evidence>
<evidence type="ECO:0000256" key="5">
    <source>
        <dbReference type="ARBA" id="ARBA00022989"/>
    </source>
</evidence>
<feature type="transmembrane region" description="Helical" evidence="9">
    <location>
        <begin position="64"/>
        <end position="82"/>
    </location>
</feature>
<evidence type="ECO:0000313" key="10">
    <source>
        <dbReference type="EMBL" id="GAA4265121.1"/>
    </source>
</evidence>
<feature type="transmembrane region" description="Helical" evidence="9">
    <location>
        <begin position="342"/>
        <end position="362"/>
    </location>
</feature>
<feature type="transmembrane region" description="Helical" evidence="9">
    <location>
        <begin position="153"/>
        <end position="178"/>
    </location>
</feature>
<feature type="transmembrane region" description="Helical" evidence="9">
    <location>
        <begin position="268"/>
        <end position="287"/>
    </location>
</feature>
<keyword evidence="2" id="KW-1003">Cell membrane</keyword>
<accession>A0ABP8DZ10</accession>
<evidence type="ECO:0000256" key="8">
    <source>
        <dbReference type="SAM" id="MobiDB-lite"/>
    </source>
</evidence>
<dbReference type="RefSeq" id="WP_344793672.1">
    <property type="nucleotide sequence ID" value="NZ_BAABAU010000001.1"/>
</dbReference>
<evidence type="ECO:0000256" key="2">
    <source>
        <dbReference type="ARBA" id="ARBA00022475"/>
    </source>
</evidence>
<comment type="subcellular location">
    <subcellularLocation>
        <location evidence="1">Cell membrane</location>
        <topology evidence="1">Multi-pass membrane protein</topology>
    </subcellularLocation>
</comment>
<organism evidence="10 11">
    <name type="scientific">Frondihabitans peucedani</name>
    <dbReference type="NCBI Taxonomy" id="598626"/>
    <lineage>
        <taxon>Bacteria</taxon>
        <taxon>Bacillati</taxon>
        <taxon>Actinomycetota</taxon>
        <taxon>Actinomycetes</taxon>
        <taxon>Micrococcales</taxon>
        <taxon>Microbacteriaceae</taxon>
        <taxon>Frondihabitans</taxon>
    </lineage>
</organism>
<feature type="region of interest" description="Disordered" evidence="8">
    <location>
        <begin position="404"/>
        <end position="428"/>
    </location>
</feature>
<evidence type="ECO:0000256" key="3">
    <source>
        <dbReference type="ARBA" id="ARBA00022679"/>
    </source>
</evidence>
<evidence type="ECO:0000256" key="7">
    <source>
        <dbReference type="ARBA" id="ARBA00024033"/>
    </source>
</evidence>
<feature type="transmembrane region" description="Helical" evidence="9">
    <location>
        <begin position="115"/>
        <end position="133"/>
    </location>
</feature>
<protein>
    <submittedName>
        <fullName evidence="10">Glycosyltransferase family 87 protein</fullName>
    </submittedName>
</protein>
<feature type="transmembrane region" description="Helical" evidence="9">
    <location>
        <begin position="184"/>
        <end position="208"/>
    </location>
</feature>
<feature type="transmembrane region" description="Helical" evidence="9">
    <location>
        <begin position="374"/>
        <end position="397"/>
    </location>
</feature>
<keyword evidence="5 9" id="KW-1133">Transmembrane helix</keyword>
<feature type="transmembrane region" description="Helical" evidence="9">
    <location>
        <begin position="318"/>
        <end position="335"/>
    </location>
</feature>
<feature type="transmembrane region" description="Helical" evidence="9">
    <location>
        <begin position="294"/>
        <end position="312"/>
    </location>
</feature>
<gene>
    <name evidence="10" type="ORF">GCM10022256_07330</name>
</gene>
<keyword evidence="6 9" id="KW-0472">Membrane</keyword>
<name>A0ABP8DZ10_9MICO</name>
<feature type="transmembrane region" description="Helical" evidence="9">
    <location>
        <begin position="12"/>
        <end position="31"/>
    </location>
</feature>
<keyword evidence="3" id="KW-0808">Transferase</keyword>
<comment type="caution">
    <text evidence="10">The sequence shown here is derived from an EMBL/GenBank/DDBJ whole genome shotgun (WGS) entry which is preliminary data.</text>
</comment>